<dbReference type="PRINTS" id="PR00455">
    <property type="entry name" value="HTHTETR"/>
</dbReference>
<protein>
    <submittedName>
        <fullName evidence="8">TetR/AcrR family transcriptional regulator</fullName>
    </submittedName>
</protein>
<accession>A0ABY4S2D0</accession>
<dbReference type="PANTHER" id="PTHR30055">
    <property type="entry name" value="HTH-TYPE TRANSCRIPTIONAL REGULATOR RUTR"/>
    <property type="match status" value="1"/>
</dbReference>
<keyword evidence="9" id="KW-1185">Reference proteome</keyword>
<sequence length="228" mass="24875">MPSPAAPKPRAPARKPVAAKRSSKPLLMRRRPSQERAHGTLEAVLKAAEQEIAQGGLDRLTTKRIAATAGLSVGAVYEYFPNKEAVIGELIQRWLVRVFDELDAVHPRHGAGLDLLSFVLEQMQRAVRLYQDQPGLGALLGMLTAMPALRAVLDDHDERMTASVCSALAFYVPRAEAAELRATAVSIRVIAHEMIAAAVVYRPADQQRLLTHLRVCLIALVSRLLAPA</sequence>
<keyword evidence="2" id="KW-0805">Transcription regulation</keyword>
<evidence type="ECO:0000256" key="6">
    <source>
        <dbReference type="SAM" id="MobiDB-lite"/>
    </source>
</evidence>
<dbReference type="RefSeq" id="WP_250195840.1">
    <property type="nucleotide sequence ID" value="NZ_CP097635.1"/>
</dbReference>
<keyword evidence="1" id="KW-0678">Repressor</keyword>
<evidence type="ECO:0000256" key="2">
    <source>
        <dbReference type="ARBA" id="ARBA00023015"/>
    </source>
</evidence>
<feature type="region of interest" description="Disordered" evidence="6">
    <location>
        <begin position="1"/>
        <end position="37"/>
    </location>
</feature>
<dbReference type="PROSITE" id="PS50977">
    <property type="entry name" value="HTH_TETR_2"/>
    <property type="match status" value="1"/>
</dbReference>
<feature type="domain" description="HTH tetR-type" evidence="7">
    <location>
        <begin position="38"/>
        <end position="98"/>
    </location>
</feature>
<dbReference type="PROSITE" id="PS01081">
    <property type="entry name" value="HTH_TETR_1"/>
    <property type="match status" value="1"/>
</dbReference>
<evidence type="ECO:0000259" key="7">
    <source>
        <dbReference type="PROSITE" id="PS50977"/>
    </source>
</evidence>
<keyword evidence="4" id="KW-0804">Transcription</keyword>
<dbReference type="EMBL" id="CP097635">
    <property type="protein sequence ID" value="URI07606.1"/>
    <property type="molecule type" value="Genomic_DNA"/>
</dbReference>
<organism evidence="8 9">
    <name type="scientific">Aquincola tertiaricarbonis</name>
    <dbReference type="NCBI Taxonomy" id="391953"/>
    <lineage>
        <taxon>Bacteria</taxon>
        <taxon>Pseudomonadati</taxon>
        <taxon>Pseudomonadota</taxon>
        <taxon>Betaproteobacteria</taxon>
        <taxon>Burkholderiales</taxon>
        <taxon>Sphaerotilaceae</taxon>
        <taxon>Aquincola</taxon>
    </lineage>
</organism>
<gene>
    <name evidence="8" type="ORF">MW290_03000</name>
</gene>
<evidence type="ECO:0000313" key="8">
    <source>
        <dbReference type="EMBL" id="URI07606.1"/>
    </source>
</evidence>
<dbReference type="Pfam" id="PF00440">
    <property type="entry name" value="TetR_N"/>
    <property type="match status" value="1"/>
</dbReference>
<evidence type="ECO:0000256" key="5">
    <source>
        <dbReference type="PROSITE-ProRule" id="PRU00335"/>
    </source>
</evidence>
<evidence type="ECO:0000256" key="3">
    <source>
        <dbReference type="ARBA" id="ARBA00023125"/>
    </source>
</evidence>
<feature type="DNA-binding region" description="H-T-H motif" evidence="5">
    <location>
        <begin position="61"/>
        <end position="80"/>
    </location>
</feature>
<name>A0ABY4S2D0_AQUTE</name>
<feature type="compositionally biased region" description="Basic residues" evidence="6">
    <location>
        <begin position="11"/>
        <end position="31"/>
    </location>
</feature>
<dbReference type="Proteomes" id="UP001056201">
    <property type="component" value="Chromosome 1"/>
</dbReference>
<reference evidence="8" key="1">
    <citation type="submission" date="2022-05" db="EMBL/GenBank/DDBJ databases">
        <title>An RpoN-dependent PEP-CTERM gene is involved in floc formation of an Aquincola tertiaricarbonis strain.</title>
        <authorList>
            <person name="Qiu D."/>
            <person name="Xia M."/>
        </authorList>
    </citation>
    <scope>NUCLEOTIDE SEQUENCE</scope>
    <source>
        <strain evidence="8">RN12</strain>
    </source>
</reference>
<dbReference type="InterPro" id="IPR050109">
    <property type="entry name" value="HTH-type_TetR-like_transc_reg"/>
</dbReference>
<dbReference type="PANTHER" id="PTHR30055:SF226">
    <property type="entry name" value="HTH-TYPE TRANSCRIPTIONAL REGULATOR PKSA"/>
    <property type="match status" value="1"/>
</dbReference>
<dbReference type="InterPro" id="IPR001647">
    <property type="entry name" value="HTH_TetR"/>
</dbReference>
<evidence type="ECO:0000313" key="9">
    <source>
        <dbReference type="Proteomes" id="UP001056201"/>
    </source>
</evidence>
<dbReference type="InterPro" id="IPR023772">
    <property type="entry name" value="DNA-bd_HTH_TetR-type_CS"/>
</dbReference>
<dbReference type="InterPro" id="IPR009057">
    <property type="entry name" value="Homeodomain-like_sf"/>
</dbReference>
<dbReference type="SUPFAM" id="SSF46689">
    <property type="entry name" value="Homeodomain-like"/>
    <property type="match status" value="1"/>
</dbReference>
<evidence type="ECO:0000256" key="1">
    <source>
        <dbReference type="ARBA" id="ARBA00022491"/>
    </source>
</evidence>
<keyword evidence="3 5" id="KW-0238">DNA-binding</keyword>
<evidence type="ECO:0000256" key="4">
    <source>
        <dbReference type="ARBA" id="ARBA00023163"/>
    </source>
</evidence>
<dbReference type="Gene3D" id="1.10.357.10">
    <property type="entry name" value="Tetracycline Repressor, domain 2"/>
    <property type="match status" value="1"/>
</dbReference>
<feature type="compositionally biased region" description="Pro residues" evidence="6">
    <location>
        <begin position="1"/>
        <end position="10"/>
    </location>
</feature>
<proteinExistence type="predicted"/>